<dbReference type="SMART" id="SM00181">
    <property type="entry name" value="EGF"/>
    <property type="match status" value="5"/>
</dbReference>
<organism evidence="7 8">
    <name type="scientific">Elysia marginata</name>
    <dbReference type="NCBI Taxonomy" id="1093978"/>
    <lineage>
        <taxon>Eukaryota</taxon>
        <taxon>Metazoa</taxon>
        <taxon>Spiralia</taxon>
        <taxon>Lophotrochozoa</taxon>
        <taxon>Mollusca</taxon>
        <taxon>Gastropoda</taxon>
        <taxon>Heterobranchia</taxon>
        <taxon>Euthyneura</taxon>
        <taxon>Panpulmonata</taxon>
        <taxon>Sacoglossa</taxon>
        <taxon>Placobranchoidea</taxon>
        <taxon>Plakobranchidae</taxon>
        <taxon>Elysia</taxon>
    </lineage>
</organism>
<evidence type="ECO:0000256" key="2">
    <source>
        <dbReference type="ARBA" id="ARBA00022729"/>
    </source>
</evidence>
<reference evidence="7 8" key="1">
    <citation type="journal article" date="2021" name="Elife">
        <title>Chloroplast acquisition without the gene transfer in kleptoplastic sea slugs, Plakobranchus ocellatus.</title>
        <authorList>
            <person name="Maeda T."/>
            <person name="Takahashi S."/>
            <person name="Yoshida T."/>
            <person name="Shimamura S."/>
            <person name="Takaki Y."/>
            <person name="Nagai Y."/>
            <person name="Toyoda A."/>
            <person name="Suzuki Y."/>
            <person name="Arimoto A."/>
            <person name="Ishii H."/>
            <person name="Satoh N."/>
            <person name="Nishiyama T."/>
            <person name="Hasebe M."/>
            <person name="Maruyama T."/>
            <person name="Minagawa J."/>
            <person name="Obokata J."/>
            <person name="Shigenobu S."/>
        </authorList>
    </citation>
    <scope>NUCLEOTIDE SEQUENCE [LARGE SCALE GENOMIC DNA]</scope>
</reference>
<feature type="domain" description="EGF-like" evidence="6">
    <location>
        <begin position="192"/>
        <end position="234"/>
    </location>
</feature>
<dbReference type="PROSITE" id="PS01187">
    <property type="entry name" value="EGF_CA"/>
    <property type="match status" value="2"/>
</dbReference>
<comment type="caution">
    <text evidence="7">The sequence shown here is derived from an EMBL/GenBank/DDBJ whole genome shotgun (WGS) entry which is preliminary data.</text>
</comment>
<dbReference type="SUPFAM" id="SSF57184">
    <property type="entry name" value="Growth factor receptor domain"/>
    <property type="match status" value="2"/>
</dbReference>
<evidence type="ECO:0000313" key="8">
    <source>
        <dbReference type="Proteomes" id="UP000762676"/>
    </source>
</evidence>
<evidence type="ECO:0000259" key="6">
    <source>
        <dbReference type="PROSITE" id="PS50026"/>
    </source>
</evidence>
<comment type="caution">
    <text evidence="5">Lacks conserved residue(s) required for the propagation of feature annotation.</text>
</comment>
<dbReference type="SMART" id="SM00179">
    <property type="entry name" value="EGF_CA"/>
    <property type="match status" value="4"/>
</dbReference>
<dbReference type="PANTHER" id="PTHR24034:SF209">
    <property type="entry name" value="EGF-LIKE DOMAIN-CONTAINING PROTEIN"/>
    <property type="match status" value="1"/>
</dbReference>
<keyword evidence="1 5" id="KW-0245">EGF-like domain</keyword>
<dbReference type="InterPro" id="IPR018097">
    <property type="entry name" value="EGF_Ca-bd_CS"/>
</dbReference>
<evidence type="ECO:0000256" key="1">
    <source>
        <dbReference type="ARBA" id="ARBA00022536"/>
    </source>
</evidence>
<sequence>INECLRDELFICIDNSVCVNNEGGYTCSCSSGFQNISGICEDIRECELEMFSCPRDSTCVNTFGGYSCKCNPGFTKLADQCEPNEVATSPPAKATTFLTTTPTAPTSVVEEPCDNLKCGKNSECKNDRQQLPECVCNTGYTQTRQGCIDIDECENSTLFSCAEFSSCVNLDGGYTCDCDDGFSMMQGGICEDIDECQNSTLFTCPSHSECVNLNGTYKCRCVNDYFKNELGLCEGNIRMPARVQLKENNKIFKLNMTIGNLASLITLCNG</sequence>
<feature type="non-terminal residue" evidence="7">
    <location>
        <position position="1"/>
    </location>
</feature>
<feature type="domain" description="EGF-like" evidence="6">
    <location>
        <begin position="42"/>
        <end position="82"/>
    </location>
</feature>
<feature type="domain" description="EGF-like" evidence="6">
    <location>
        <begin position="149"/>
        <end position="191"/>
    </location>
</feature>
<dbReference type="AlphaFoldDB" id="A0AAV4FYH0"/>
<evidence type="ECO:0000313" key="7">
    <source>
        <dbReference type="EMBL" id="GFR77361.1"/>
    </source>
</evidence>
<keyword evidence="7" id="KW-0808">Transferase</keyword>
<evidence type="ECO:0000256" key="5">
    <source>
        <dbReference type="PROSITE-ProRule" id="PRU00076"/>
    </source>
</evidence>
<keyword evidence="8" id="KW-1185">Reference proteome</keyword>
<gene>
    <name evidence="7" type="ORF">ElyMa_000506500</name>
</gene>
<accession>A0AAV4FYH0</accession>
<dbReference type="FunFam" id="2.10.25.10:FF:000038">
    <property type="entry name" value="Fibrillin 2"/>
    <property type="match status" value="3"/>
</dbReference>
<keyword evidence="4" id="KW-1015">Disulfide bond</keyword>
<dbReference type="PROSITE" id="PS00010">
    <property type="entry name" value="ASX_HYDROXYL"/>
    <property type="match status" value="4"/>
</dbReference>
<dbReference type="InterPro" id="IPR000152">
    <property type="entry name" value="EGF-type_Asp/Asn_hydroxyl_site"/>
</dbReference>
<protein>
    <submittedName>
        <fullName evidence="7">Protein kinase C-binding protein NELL2</fullName>
    </submittedName>
</protein>
<keyword evidence="3" id="KW-0677">Repeat</keyword>
<dbReference type="InterPro" id="IPR050751">
    <property type="entry name" value="ECM_structural_protein"/>
</dbReference>
<dbReference type="EMBL" id="BMAT01000969">
    <property type="protein sequence ID" value="GFR77361.1"/>
    <property type="molecule type" value="Genomic_DNA"/>
</dbReference>
<dbReference type="PANTHER" id="PTHR24034">
    <property type="entry name" value="EGF-LIKE DOMAIN-CONTAINING PROTEIN"/>
    <property type="match status" value="1"/>
</dbReference>
<dbReference type="Pfam" id="PF07645">
    <property type="entry name" value="EGF_CA"/>
    <property type="match status" value="4"/>
</dbReference>
<proteinExistence type="predicted"/>
<dbReference type="CDD" id="cd00054">
    <property type="entry name" value="EGF_CA"/>
    <property type="match status" value="2"/>
</dbReference>
<dbReference type="InterPro" id="IPR049883">
    <property type="entry name" value="NOTCH1_EGF-like"/>
</dbReference>
<evidence type="ECO:0000256" key="4">
    <source>
        <dbReference type="ARBA" id="ARBA00023157"/>
    </source>
</evidence>
<dbReference type="InterPro" id="IPR000742">
    <property type="entry name" value="EGF"/>
</dbReference>
<dbReference type="Proteomes" id="UP000762676">
    <property type="component" value="Unassembled WGS sequence"/>
</dbReference>
<feature type="domain" description="EGF-like" evidence="6">
    <location>
        <begin position="1"/>
        <end position="41"/>
    </location>
</feature>
<evidence type="ECO:0000256" key="3">
    <source>
        <dbReference type="ARBA" id="ARBA00022737"/>
    </source>
</evidence>
<dbReference type="GO" id="GO:0005509">
    <property type="term" value="F:calcium ion binding"/>
    <property type="evidence" value="ECO:0007669"/>
    <property type="project" value="InterPro"/>
</dbReference>
<dbReference type="InterPro" id="IPR001881">
    <property type="entry name" value="EGF-like_Ca-bd_dom"/>
</dbReference>
<keyword evidence="2" id="KW-0732">Signal</keyword>
<name>A0AAV4FYH0_9GAST</name>
<keyword evidence="7" id="KW-0418">Kinase</keyword>
<dbReference type="InterPro" id="IPR009030">
    <property type="entry name" value="Growth_fac_rcpt_cys_sf"/>
</dbReference>
<dbReference type="GO" id="GO:0016301">
    <property type="term" value="F:kinase activity"/>
    <property type="evidence" value="ECO:0007669"/>
    <property type="project" value="UniProtKB-KW"/>
</dbReference>
<dbReference type="Gene3D" id="2.10.25.10">
    <property type="entry name" value="Laminin"/>
    <property type="match status" value="5"/>
</dbReference>
<dbReference type="PROSITE" id="PS50026">
    <property type="entry name" value="EGF_3"/>
    <property type="match status" value="4"/>
</dbReference>
<dbReference type="PROSITE" id="PS01186">
    <property type="entry name" value="EGF_2"/>
    <property type="match status" value="4"/>
</dbReference>